<organism evidence="19">
    <name type="scientific">Phasianella australis</name>
    <dbReference type="NCBI Taxonomy" id="335753"/>
    <lineage>
        <taxon>Eukaryota</taxon>
        <taxon>Metazoa</taxon>
        <taxon>Spiralia</taxon>
        <taxon>Lophotrochozoa</taxon>
        <taxon>Mollusca</taxon>
        <taxon>Gastropoda</taxon>
        <taxon>Vetigastropoda</taxon>
        <taxon>Trochida</taxon>
        <taxon>Trochoidea</taxon>
        <taxon>Phasianellidae</taxon>
        <taxon>Phasianella</taxon>
    </lineage>
</organism>
<keyword evidence="5 16" id="KW-0813">Transport</keyword>
<dbReference type="GO" id="GO:0031966">
    <property type="term" value="C:mitochondrial membrane"/>
    <property type="evidence" value="ECO:0007669"/>
    <property type="project" value="UniProtKB-SubCell"/>
</dbReference>
<evidence type="ECO:0000256" key="9">
    <source>
        <dbReference type="ARBA" id="ARBA00022982"/>
    </source>
</evidence>
<feature type="transmembrane region" description="Helical" evidence="16">
    <location>
        <begin position="308"/>
        <end position="328"/>
    </location>
</feature>
<evidence type="ECO:0000256" key="8">
    <source>
        <dbReference type="ARBA" id="ARBA00022967"/>
    </source>
</evidence>
<keyword evidence="7 16" id="KW-0812">Transmembrane</keyword>
<dbReference type="GO" id="GO:0048039">
    <property type="term" value="F:ubiquinone binding"/>
    <property type="evidence" value="ECO:0007669"/>
    <property type="project" value="TreeGrafter"/>
</dbReference>
<protein>
    <recommendedName>
        <fullName evidence="4 16">NADH-ubiquinone oxidoreductase chain 4</fullName>
        <ecNumber evidence="3 16">7.1.1.2</ecNumber>
    </recommendedName>
</protein>
<keyword evidence="9 16" id="KW-0249">Electron transport</keyword>
<dbReference type="GO" id="GO:0003954">
    <property type="term" value="F:NADH dehydrogenase activity"/>
    <property type="evidence" value="ECO:0007669"/>
    <property type="project" value="TreeGrafter"/>
</dbReference>
<feature type="transmembrane region" description="Helical" evidence="16">
    <location>
        <begin position="387"/>
        <end position="409"/>
    </location>
</feature>
<dbReference type="PANTHER" id="PTHR43507:SF20">
    <property type="entry name" value="NADH-UBIQUINONE OXIDOREDUCTASE CHAIN 4"/>
    <property type="match status" value="1"/>
</dbReference>
<feature type="transmembrane region" description="Helical" evidence="16">
    <location>
        <begin position="50"/>
        <end position="74"/>
    </location>
</feature>
<evidence type="ECO:0000259" key="18">
    <source>
        <dbReference type="Pfam" id="PF01059"/>
    </source>
</evidence>
<geneLocation type="mitochondrion" evidence="19"/>
<sequence>MMNTTILLTLPGKNSSLTWYFRIWALLLGTILSIFLLSSQSLSQQMMSEWLFYDGLSTSLTALTWWISALMLLASQNSVKTNKNKSNPFSLVVSLLNLILMLTFFSANIYWFYIFFEASLIPTMALILGWGYQPERLQASMYMMLYTISASLPFLALITLYSKTSYTSNMVIKPLIFYCPNTLLMPSMTEVLFLVSLGAFLVKLPMFSVHLWLPKAHVEAPVAGSMVLAGILLKLGGYGILRMYQFLHLAMVTPLIKDLLFSFSLWGGMITSVICFRQVDLKSLIAYSSVGHMSLMLAGAFSASTWGWHAALGMMLAHGLCSSALFVLANYNYEKSGTRSMAMNKGMLLVCPSISIWWFLFCVVNMAAPPSINLLSEILVFPSILLYSYWLILPLAMVSFLAAVYSLLLYTTTQHGSYPKFTLPFLSLKSAPMLTLALHYIPVNLMIIKSDIIFSWII</sequence>
<name>A0A1D8MGH9_9VEST</name>
<feature type="transmembrane region" description="Helical" evidence="16">
    <location>
        <begin position="284"/>
        <end position="302"/>
    </location>
</feature>
<evidence type="ECO:0000259" key="17">
    <source>
        <dbReference type="Pfam" id="PF00361"/>
    </source>
</evidence>
<keyword evidence="14 16" id="KW-0472">Membrane</keyword>
<dbReference type="GO" id="GO:0042773">
    <property type="term" value="P:ATP synthesis coupled electron transport"/>
    <property type="evidence" value="ECO:0007669"/>
    <property type="project" value="InterPro"/>
</dbReference>
<keyword evidence="11 16" id="KW-0520">NAD</keyword>
<evidence type="ECO:0000313" key="19">
    <source>
        <dbReference type="EMBL" id="AOV83579.1"/>
    </source>
</evidence>
<comment type="similarity">
    <text evidence="2 16">Belongs to the complex I subunit 4 family.</text>
</comment>
<feature type="transmembrane region" description="Helical" evidence="16">
    <location>
        <begin position="191"/>
        <end position="213"/>
    </location>
</feature>
<evidence type="ECO:0000256" key="5">
    <source>
        <dbReference type="ARBA" id="ARBA00022448"/>
    </source>
</evidence>
<evidence type="ECO:0000256" key="10">
    <source>
        <dbReference type="ARBA" id="ARBA00022989"/>
    </source>
</evidence>
<feature type="domain" description="NADH:ubiquinone oxidoreductase chain 4 N-terminal" evidence="18">
    <location>
        <begin position="6"/>
        <end position="103"/>
    </location>
</feature>
<keyword evidence="12 16" id="KW-0830">Ubiquinone</keyword>
<dbReference type="Pfam" id="PF00361">
    <property type="entry name" value="Proton_antipo_M"/>
    <property type="match status" value="1"/>
</dbReference>
<feature type="transmembrane region" description="Helical" evidence="16">
    <location>
        <begin position="259"/>
        <end position="277"/>
    </location>
</feature>
<comment type="function">
    <text evidence="16">Core subunit of the mitochondrial membrane respiratory chain NADH dehydrogenase (Complex I) which catalyzes electron transfer from NADH through the respiratory chain, using ubiquinone as an electron acceptor. Essential for the catalytic activity and assembly of complex I.</text>
</comment>
<dbReference type="EMBL" id="KX298888">
    <property type="protein sequence ID" value="AOV83579.1"/>
    <property type="molecule type" value="Genomic_DNA"/>
</dbReference>
<dbReference type="GO" id="GO:0015990">
    <property type="term" value="P:electron transport coupled proton transport"/>
    <property type="evidence" value="ECO:0007669"/>
    <property type="project" value="TreeGrafter"/>
</dbReference>
<evidence type="ECO:0000256" key="12">
    <source>
        <dbReference type="ARBA" id="ARBA00023075"/>
    </source>
</evidence>
<evidence type="ECO:0000256" key="11">
    <source>
        <dbReference type="ARBA" id="ARBA00023027"/>
    </source>
</evidence>
<gene>
    <name evidence="19" type="primary">ND4</name>
</gene>
<evidence type="ECO:0000256" key="1">
    <source>
        <dbReference type="ARBA" id="ARBA00004225"/>
    </source>
</evidence>
<feature type="transmembrane region" description="Helical" evidence="16">
    <location>
        <begin position="86"/>
        <end position="105"/>
    </location>
</feature>
<evidence type="ECO:0000256" key="7">
    <source>
        <dbReference type="ARBA" id="ARBA00022692"/>
    </source>
</evidence>
<evidence type="ECO:0000256" key="13">
    <source>
        <dbReference type="ARBA" id="ARBA00023128"/>
    </source>
</evidence>
<evidence type="ECO:0000256" key="3">
    <source>
        <dbReference type="ARBA" id="ARBA00012944"/>
    </source>
</evidence>
<dbReference type="InterPro" id="IPR003918">
    <property type="entry name" value="NADH_UbQ_OxRdtase"/>
</dbReference>
<dbReference type="PRINTS" id="PR01437">
    <property type="entry name" value="NUOXDRDTASE4"/>
</dbReference>
<evidence type="ECO:0000256" key="2">
    <source>
        <dbReference type="ARBA" id="ARBA00009025"/>
    </source>
</evidence>
<dbReference type="EC" id="7.1.1.2" evidence="3 16"/>
<feature type="transmembrane region" description="Helical" evidence="16">
    <location>
        <begin position="20"/>
        <end position="38"/>
    </location>
</feature>
<accession>A0A1D8MGH9</accession>
<feature type="transmembrane region" description="Helical" evidence="16">
    <location>
        <begin position="348"/>
        <end position="367"/>
    </location>
</feature>
<proteinExistence type="inferred from homology"/>
<evidence type="ECO:0000256" key="15">
    <source>
        <dbReference type="ARBA" id="ARBA00049551"/>
    </source>
</evidence>
<keyword evidence="13 16" id="KW-0496">Mitochondrion</keyword>
<feature type="transmembrane region" description="Helical" evidence="16">
    <location>
        <begin position="143"/>
        <end position="161"/>
    </location>
</feature>
<feature type="domain" description="NADH:quinone oxidoreductase/Mrp antiporter transmembrane" evidence="17">
    <location>
        <begin position="107"/>
        <end position="397"/>
    </location>
</feature>
<keyword evidence="6 16" id="KW-0679">Respiratory chain</keyword>
<dbReference type="GO" id="GO:0008137">
    <property type="term" value="F:NADH dehydrogenase (ubiquinone) activity"/>
    <property type="evidence" value="ECO:0007669"/>
    <property type="project" value="UniProtKB-UniRule"/>
</dbReference>
<feature type="transmembrane region" description="Helical" evidence="16">
    <location>
        <begin position="111"/>
        <end position="131"/>
    </location>
</feature>
<feature type="transmembrane region" description="Helical" evidence="16">
    <location>
        <begin position="225"/>
        <end position="247"/>
    </location>
</feature>
<comment type="catalytic activity">
    <reaction evidence="15 16">
        <text>a ubiquinone + NADH + 5 H(+)(in) = a ubiquinol + NAD(+) + 4 H(+)(out)</text>
        <dbReference type="Rhea" id="RHEA:29091"/>
        <dbReference type="Rhea" id="RHEA-COMP:9565"/>
        <dbReference type="Rhea" id="RHEA-COMP:9566"/>
        <dbReference type="ChEBI" id="CHEBI:15378"/>
        <dbReference type="ChEBI" id="CHEBI:16389"/>
        <dbReference type="ChEBI" id="CHEBI:17976"/>
        <dbReference type="ChEBI" id="CHEBI:57540"/>
        <dbReference type="ChEBI" id="CHEBI:57945"/>
        <dbReference type="EC" id="7.1.1.2"/>
    </reaction>
</comment>
<evidence type="ECO:0000256" key="6">
    <source>
        <dbReference type="ARBA" id="ARBA00022660"/>
    </source>
</evidence>
<dbReference type="InterPro" id="IPR000260">
    <property type="entry name" value="NADH4_N"/>
</dbReference>
<dbReference type="Pfam" id="PF01059">
    <property type="entry name" value="Oxidored_q5_N"/>
    <property type="match status" value="1"/>
</dbReference>
<dbReference type="AlphaFoldDB" id="A0A1D8MGH9"/>
<keyword evidence="8" id="KW-1278">Translocase</keyword>
<evidence type="ECO:0000256" key="4">
    <source>
        <dbReference type="ARBA" id="ARBA00021006"/>
    </source>
</evidence>
<evidence type="ECO:0000256" key="16">
    <source>
        <dbReference type="RuleBase" id="RU003297"/>
    </source>
</evidence>
<comment type="subcellular location">
    <subcellularLocation>
        <location evidence="1 16">Mitochondrion membrane</location>
        <topology evidence="1 16">Multi-pass membrane protein</topology>
    </subcellularLocation>
</comment>
<evidence type="ECO:0000256" key="14">
    <source>
        <dbReference type="ARBA" id="ARBA00023136"/>
    </source>
</evidence>
<keyword evidence="10 16" id="KW-1133">Transmembrane helix</keyword>
<dbReference type="InterPro" id="IPR001750">
    <property type="entry name" value="ND/Mrp_TM"/>
</dbReference>
<reference evidence="19" key="1">
    <citation type="journal article" date="2016" name="J. Molluscan Stud.">
        <title>Eight new mitogenomes for exploring the phylogeny and classification of Vetigastropoda.</title>
        <authorList>
            <person name="Lee H."/>
            <person name="Samadi S."/>
            <person name="Puillandre N."/>
            <person name="Tsai M.-H."/>
            <person name="Dai C.-F."/>
            <person name="Chen W.-J."/>
        </authorList>
    </citation>
    <scope>NUCLEOTIDE SEQUENCE</scope>
</reference>
<dbReference type="PANTHER" id="PTHR43507">
    <property type="entry name" value="NADH-UBIQUINONE OXIDOREDUCTASE CHAIN 4"/>
    <property type="match status" value="1"/>
</dbReference>